<keyword evidence="2" id="KW-1185">Reference proteome</keyword>
<name>A0A9Q0YQ16_HOLLE</name>
<evidence type="ECO:0000313" key="1">
    <source>
        <dbReference type="EMBL" id="KAJ8026513.1"/>
    </source>
</evidence>
<accession>A0A9Q0YQ16</accession>
<dbReference type="Proteomes" id="UP001152320">
    <property type="component" value="Chromosome 16"/>
</dbReference>
<comment type="caution">
    <text evidence="1">The sequence shown here is derived from an EMBL/GenBank/DDBJ whole genome shotgun (WGS) entry which is preliminary data.</text>
</comment>
<protein>
    <submittedName>
        <fullName evidence="1">Uncharacterized protein</fullName>
    </submittedName>
</protein>
<dbReference type="EMBL" id="JAIZAY010000016">
    <property type="protein sequence ID" value="KAJ8026513.1"/>
    <property type="molecule type" value="Genomic_DNA"/>
</dbReference>
<dbReference type="OrthoDB" id="9909555at2759"/>
<dbReference type="AlphaFoldDB" id="A0A9Q0YQ16"/>
<sequence>MPLGCRDAETFRLRNNWNPPLGRDPHLESFISAVRQDVQDFQAPKYVRDNLTKGERAALRNLRKDNSITIKPENKGPAFVIQNTTDYVSKAEKELSNLMPEIIRFRKL</sequence>
<organism evidence="1 2">
    <name type="scientific">Holothuria leucospilota</name>
    <name type="common">Black long sea cucumber</name>
    <name type="synonym">Mertensiothuria leucospilota</name>
    <dbReference type="NCBI Taxonomy" id="206669"/>
    <lineage>
        <taxon>Eukaryota</taxon>
        <taxon>Metazoa</taxon>
        <taxon>Echinodermata</taxon>
        <taxon>Eleutherozoa</taxon>
        <taxon>Echinozoa</taxon>
        <taxon>Holothuroidea</taxon>
        <taxon>Aspidochirotacea</taxon>
        <taxon>Aspidochirotida</taxon>
        <taxon>Holothuriidae</taxon>
        <taxon>Holothuria</taxon>
    </lineage>
</organism>
<reference evidence="1" key="1">
    <citation type="submission" date="2021-10" db="EMBL/GenBank/DDBJ databases">
        <title>Tropical sea cucumber genome reveals ecological adaptation and Cuvierian tubules defense mechanism.</title>
        <authorList>
            <person name="Chen T."/>
        </authorList>
    </citation>
    <scope>NUCLEOTIDE SEQUENCE</scope>
    <source>
        <strain evidence="1">Nanhai2018</strain>
        <tissue evidence="1">Muscle</tissue>
    </source>
</reference>
<evidence type="ECO:0000313" key="2">
    <source>
        <dbReference type="Proteomes" id="UP001152320"/>
    </source>
</evidence>
<gene>
    <name evidence="1" type="ORF">HOLleu_31360</name>
</gene>
<proteinExistence type="predicted"/>